<accession>A0A016USQ5</accession>
<reference evidence="2" key="1">
    <citation type="journal article" date="2015" name="Nat. Genet.">
        <title>The genome and transcriptome of the zoonotic hookworm Ancylostoma ceylanicum identify infection-specific gene families.</title>
        <authorList>
            <person name="Schwarz E.M."/>
            <person name="Hu Y."/>
            <person name="Antoshechkin I."/>
            <person name="Miller M.M."/>
            <person name="Sternberg P.W."/>
            <person name="Aroian R.V."/>
        </authorList>
    </citation>
    <scope>NUCLEOTIDE SEQUENCE</scope>
    <source>
        <strain evidence="2">HY135</strain>
    </source>
</reference>
<sequence>MSNVGIDLEWCYSIYDLNHKTSRPLLPNISTLAQIHRRKYPNRTLDQPLSPPISNVLLGYFLLPLTTTLYRNVKPTQ</sequence>
<evidence type="ECO:0000313" key="1">
    <source>
        <dbReference type="EMBL" id="EYC18459.1"/>
    </source>
</evidence>
<keyword evidence="2" id="KW-1185">Reference proteome</keyword>
<comment type="caution">
    <text evidence="1">The sequence shown here is derived from an EMBL/GenBank/DDBJ whole genome shotgun (WGS) entry which is preliminary data.</text>
</comment>
<name>A0A016USQ5_9BILA</name>
<evidence type="ECO:0000313" key="2">
    <source>
        <dbReference type="Proteomes" id="UP000024635"/>
    </source>
</evidence>
<protein>
    <submittedName>
        <fullName evidence="1">Uncharacterized protein</fullName>
    </submittedName>
</protein>
<organism evidence="1 2">
    <name type="scientific">Ancylostoma ceylanicum</name>
    <dbReference type="NCBI Taxonomy" id="53326"/>
    <lineage>
        <taxon>Eukaryota</taxon>
        <taxon>Metazoa</taxon>
        <taxon>Ecdysozoa</taxon>
        <taxon>Nematoda</taxon>
        <taxon>Chromadorea</taxon>
        <taxon>Rhabditida</taxon>
        <taxon>Rhabditina</taxon>
        <taxon>Rhabditomorpha</taxon>
        <taxon>Strongyloidea</taxon>
        <taxon>Ancylostomatidae</taxon>
        <taxon>Ancylostomatinae</taxon>
        <taxon>Ancylostoma</taxon>
    </lineage>
</organism>
<proteinExistence type="predicted"/>
<gene>
    <name evidence="1" type="primary">Acey_s0027.g1528</name>
    <name evidence="1" type="ORF">Y032_0027g1528</name>
</gene>
<dbReference type="EMBL" id="JARK01001363">
    <property type="protein sequence ID" value="EYC18459.1"/>
    <property type="molecule type" value="Genomic_DNA"/>
</dbReference>
<dbReference type="Proteomes" id="UP000024635">
    <property type="component" value="Unassembled WGS sequence"/>
</dbReference>
<dbReference type="AlphaFoldDB" id="A0A016USQ5"/>